<protein>
    <recommendedName>
        <fullName evidence="5">Carboxypeptidase</fullName>
        <ecNumber evidence="5">3.4.16.-</ecNumber>
    </recommendedName>
</protein>
<dbReference type="PROSITE" id="PS00131">
    <property type="entry name" value="CARBOXYPEPT_SER_SER"/>
    <property type="match status" value="1"/>
</dbReference>
<dbReference type="FunFam" id="3.40.50.1820:FF:000409">
    <property type="entry name" value="Carboxypeptidase"/>
    <property type="match status" value="1"/>
</dbReference>
<organism evidence="6 7">
    <name type="scientific">Hibiscus syriacus</name>
    <name type="common">Rose of Sharon</name>
    <dbReference type="NCBI Taxonomy" id="106335"/>
    <lineage>
        <taxon>Eukaryota</taxon>
        <taxon>Viridiplantae</taxon>
        <taxon>Streptophyta</taxon>
        <taxon>Embryophyta</taxon>
        <taxon>Tracheophyta</taxon>
        <taxon>Spermatophyta</taxon>
        <taxon>Magnoliopsida</taxon>
        <taxon>eudicotyledons</taxon>
        <taxon>Gunneridae</taxon>
        <taxon>Pentapetalae</taxon>
        <taxon>rosids</taxon>
        <taxon>malvids</taxon>
        <taxon>Malvales</taxon>
        <taxon>Malvaceae</taxon>
        <taxon>Malvoideae</taxon>
        <taxon>Hibiscus</taxon>
    </lineage>
</organism>
<evidence type="ECO:0000256" key="4">
    <source>
        <dbReference type="ARBA" id="ARBA00022525"/>
    </source>
</evidence>
<dbReference type="Gene3D" id="3.40.50.12670">
    <property type="match status" value="1"/>
</dbReference>
<dbReference type="Gene3D" id="3.40.50.1820">
    <property type="entry name" value="alpha/beta hydrolase"/>
    <property type="match status" value="1"/>
</dbReference>
<dbReference type="InterPro" id="IPR018202">
    <property type="entry name" value="Ser_caboxypep_ser_AS"/>
</dbReference>
<dbReference type="GO" id="GO:0004185">
    <property type="term" value="F:serine-type carboxypeptidase activity"/>
    <property type="evidence" value="ECO:0007669"/>
    <property type="project" value="UniProtKB-UniRule"/>
</dbReference>
<evidence type="ECO:0000256" key="5">
    <source>
        <dbReference type="RuleBase" id="RU361156"/>
    </source>
</evidence>
<dbReference type="GO" id="GO:0004553">
    <property type="term" value="F:hydrolase activity, hydrolyzing O-glycosyl compounds"/>
    <property type="evidence" value="ECO:0007669"/>
    <property type="project" value="InterPro"/>
</dbReference>
<dbReference type="PRINTS" id="PR00724">
    <property type="entry name" value="CRBOXYPTASEC"/>
</dbReference>
<keyword evidence="7" id="KW-1185">Reference proteome</keyword>
<name>A0A6A3CU75_HIBSY</name>
<comment type="caution">
    <text evidence="6">The sequence shown here is derived from an EMBL/GenBank/DDBJ whole genome shotgun (WGS) entry which is preliminary data.</text>
</comment>
<comment type="similarity">
    <text evidence="3">Belongs to the glycosyl hydrolase 1 family.</text>
</comment>
<sequence>MCLGEEQYGFLFGLATAPAHVEDRLNDAWLQFAEENPCHKSETSDDPVEADAVMGVAADGGSHRAPLASEEFGKKKKPLKVAMEAMIRGLQKFVEDEVEEEGKETASSEECHHNVAARHNVPYPEERLKFWSDPDTELKLAKDTGISIFRMGIDWSRVMPQEPVNGVKDAAENDTNGRLVVDSVSDMVDYWVTFNEPHVFFMLTYCAGAWPGGHPYMLEVATSALPTGVFMRALHWMAVSHSKAYDYIHEQSSTSSKKVVGIAHNVSFTRPYDLFDVAAVTLANLLTLFPFVDSICDKLDFIGINYYGQEVISGAGLKLLETDENSESGRGVYPDGLFRLLIDFHERYKALKVPFIITENGVSVEKYIIRRPYLLEHLLAVYAAMLKGVPVLGYLFWTISDNWEWADGYGPKFGLVAVDRANDLARIPRPSYHLFSKVVTTGKITREDRERAWNELQKAAKEANKTFLSGRGLDEPTQRPFIERDWRFGHYEMEGPGCSSIAYGAASELGPLKVGKNGVDLQFNEFAWNQEANFLFVESPVGVGFSYTNTSSDLTKLDDTFVAGDAYNFLVNWLQRYPQFKTSDFYIAGESYAGHYVPQLAELVYDRNNDTTRYPFIDLKGFMVGNPLTDDNYDNTGIMDYAWSHSVIPDYLYRKTKQVCDFKDSSWSTQCNDVVNQVFGKYSEIDIYNIYAPKCLLNTTSSVTPSKVTIYLSISKKHDHEHIENHGLKRIRIFAEGYDPCYSEYAEMYVNRPDVQQSIHADTRGGKWVSCSGDMDGRIPVISTRYCVESLGLPLKSSWRSWFHNQQVGGRMVEYEGLAMLTVRGAGHLVPLKSKQTQ</sequence>
<dbReference type="GO" id="GO:0005773">
    <property type="term" value="C:vacuole"/>
    <property type="evidence" value="ECO:0007669"/>
    <property type="project" value="TreeGrafter"/>
</dbReference>
<dbReference type="PANTHER" id="PTHR11802">
    <property type="entry name" value="SERINE PROTEASE FAMILY S10 SERINE CARBOXYPEPTIDASE"/>
    <property type="match status" value="1"/>
</dbReference>
<dbReference type="EC" id="3.4.16.-" evidence="5"/>
<dbReference type="SUPFAM" id="SSF53474">
    <property type="entry name" value="alpha/beta-Hydrolases"/>
    <property type="match status" value="1"/>
</dbReference>
<dbReference type="Pfam" id="PF00450">
    <property type="entry name" value="Peptidase_S10"/>
    <property type="match status" value="1"/>
</dbReference>
<keyword evidence="4" id="KW-0964">Secreted</keyword>
<keyword evidence="5" id="KW-0645">Protease</keyword>
<dbReference type="InterPro" id="IPR001563">
    <property type="entry name" value="Peptidase_S10"/>
</dbReference>
<dbReference type="EMBL" id="VEPZ02000197">
    <property type="protein sequence ID" value="KAE8731022.1"/>
    <property type="molecule type" value="Genomic_DNA"/>
</dbReference>
<evidence type="ECO:0000256" key="2">
    <source>
        <dbReference type="ARBA" id="ARBA00009431"/>
    </source>
</evidence>
<dbReference type="PANTHER" id="PTHR11802:SF235">
    <property type="entry name" value="SERINE CARBOXYPEPTIDASE-LIKE 33"/>
    <property type="match status" value="1"/>
</dbReference>
<evidence type="ECO:0000256" key="1">
    <source>
        <dbReference type="ARBA" id="ARBA00004613"/>
    </source>
</evidence>
<evidence type="ECO:0000313" key="6">
    <source>
        <dbReference type="EMBL" id="KAE8731022.1"/>
    </source>
</evidence>
<dbReference type="SUPFAM" id="SSF51445">
    <property type="entry name" value="(Trans)glycosidases"/>
    <property type="match status" value="1"/>
</dbReference>
<reference evidence="6" key="1">
    <citation type="submission" date="2019-09" db="EMBL/GenBank/DDBJ databases">
        <title>Draft genome information of white flower Hibiscus syriacus.</title>
        <authorList>
            <person name="Kim Y.-M."/>
        </authorList>
    </citation>
    <scope>NUCLEOTIDE SEQUENCE [LARGE SCALE GENOMIC DNA]</scope>
    <source>
        <strain evidence="6">YM2019G1</strain>
    </source>
</reference>
<dbReference type="InterPro" id="IPR029058">
    <property type="entry name" value="AB_hydrolase_fold"/>
</dbReference>
<comment type="similarity">
    <text evidence="2 5">Belongs to the peptidase S10 family.</text>
</comment>
<dbReference type="GO" id="GO:0005975">
    <property type="term" value="P:carbohydrate metabolic process"/>
    <property type="evidence" value="ECO:0007669"/>
    <property type="project" value="InterPro"/>
</dbReference>
<dbReference type="Pfam" id="PF00232">
    <property type="entry name" value="Glyco_hydro_1"/>
    <property type="match status" value="2"/>
</dbReference>
<dbReference type="Proteomes" id="UP000436088">
    <property type="component" value="Unassembled WGS sequence"/>
</dbReference>
<dbReference type="Gene3D" id="6.10.250.940">
    <property type="match status" value="1"/>
</dbReference>
<dbReference type="Gene3D" id="3.20.20.80">
    <property type="entry name" value="Glycosidases"/>
    <property type="match status" value="2"/>
</dbReference>
<keyword evidence="5" id="KW-0121">Carboxypeptidase</keyword>
<gene>
    <name evidence="6" type="ORF">F3Y22_tig00002841pilonHSYRG00188</name>
</gene>
<comment type="subcellular location">
    <subcellularLocation>
        <location evidence="1">Secreted</location>
    </subcellularLocation>
</comment>
<evidence type="ECO:0000256" key="3">
    <source>
        <dbReference type="ARBA" id="ARBA00010838"/>
    </source>
</evidence>
<proteinExistence type="inferred from homology"/>
<dbReference type="InterPro" id="IPR017853">
    <property type="entry name" value="GH"/>
</dbReference>
<accession>A0A6A3CU75</accession>
<evidence type="ECO:0000313" key="7">
    <source>
        <dbReference type="Proteomes" id="UP000436088"/>
    </source>
</evidence>
<keyword evidence="5" id="KW-0378">Hydrolase</keyword>
<dbReference type="GO" id="GO:0005576">
    <property type="term" value="C:extracellular region"/>
    <property type="evidence" value="ECO:0007669"/>
    <property type="project" value="UniProtKB-SubCell"/>
</dbReference>
<dbReference type="GO" id="GO:0006508">
    <property type="term" value="P:proteolysis"/>
    <property type="evidence" value="ECO:0007669"/>
    <property type="project" value="UniProtKB-KW"/>
</dbReference>
<dbReference type="InterPro" id="IPR001360">
    <property type="entry name" value="Glyco_hydro_1"/>
</dbReference>
<dbReference type="AlphaFoldDB" id="A0A6A3CU75"/>